<feature type="region of interest" description="Disordered" evidence="1">
    <location>
        <begin position="1"/>
        <end position="26"/>
    </location>
</feature>
<dbReference type="EMBL" id="JARJCM010000064">
    <property type="protein sequence ID" value="KAJ7033612.1"/>
    <property type="molecule type" value="Genomic_DNA"/>
</dbReference>
<evidence type="ECO:0000256" key="1">
    <source>
        <dbReference type="SAM" id="MobiDB-lite"/>
    </source>
</evidence>
<evidence type="ECO:0000313" key="3">
    <source>
        <dbReference type="Proteomes" id="UP001218188"/>
    </source>
</evidence>
<comment type="caution">
    <text evidence="2">The sequence shown here is derived from an EMBL/GenBank/DDBJ whole genome shotgun (WGS) entry which is preliminary data.</text>
</comment>
<gene>
    <name evidence="2" type="ORF">C8F04DRAFT_1184052</name>
</gene>
<reference evidence="2" key="1">
    <citation type="submission" date="2023-03" db="EMBL/GenBank/DDBJ databases">
        <title>Massive genome expansion in bonnet fungi (Mycena s.s.) driven by repeated elements and novel gene families across ecological guilds.</title>
        <authorList>
            <consortium name="Lawrence Berkeley National Laboratory"/>
            <person name="Harder C.B."/>
            <person name="Miyauchi S."/>
            <person name="Viragh M."/>
            <person name="Kuo A."/>
            <person name="Thoen E."/>
            <person name="Andreopoulos B."/>
            <person name="Lu D."/>
            <person name="Skrede I."/>
            <person name="Drula E."/>
            <person name="Henrissat B."/>
            <person name="Morin E."/>
            <person name="Kohler A."/>
            <person name="Barry K."/>
            <person name="LaButti K."/>
            <person name="Morin E."/>
            <person name="Salamov A."/>
            <person name="Lipzen A."/>
            <person name="Mereny Z."/>
            <person name="Hegedus B."/>
            <person name="Baldrian P."/>
            <person name="Stursova M."/>
            <person name="Weitz H."/>
            <person name="Taylor A."/>
            <person name="Grigoriev I.V."/>
            <person name="Nagy L.G."/>
            <person name="Martin F."/>
            <person name="Kauserud H."/>
        </authorList>
    </citation>
    <scope>NUCLEOTIDE SEQUENCE</scope>
    <source>
        <strain evidence="2">CBHHK200</strain>
    </source>
</reference>
<protein>
    <submittedName>
        <fullName evidence="2">Uncharacterized protein</fullName>
    </submittedName>
</protein>
<dbReference type="Proteomes" id="UP001218188">
    <property type="component" value="Unassembled WGS sequence"/>
</dbReference>
<name>A0AAD6SXK7_9AGAR</name>
<proteinExistence type="predicted"/>
<keyword evidence="3" id="KW-1185">Reference proteome</keyword>
<accession>A0AAD6SXK7</accession>
<sequence>MAPPKKRKSPPNPPPPSSGKRLRSKAGVVPQAARTFFFIREMFLMELLGQCDLLTIIALSHTVQYALDLVKAFFACNLRILVAFFVGDDNVDTFYTVLNASLSAIAGSVVSSVLSFPYRHDWRPDNLNIVVPKHHLFMWHSFLTSIGLSSLEKQPGVDRRYAHRTTSHVEYHSKTTECIIRLSESLDVSVLTPLIGATTTFSTNLATSSDFYCLYPYLLRNLRALEAWFPTPVRKAVAMGRRGIRSSFSTASWPTACGINCPLHWRYVRGLEGVGIFRWGGFHNEQGDNTDAGIPHTDNDLKWRLGDTCTNKHCRSRRGNYSTLLSNNDSD</sequence>
<organism evidence="2 3">
    <name type="scientific">Mycena alexandri</name>
    <dbReference type="NCBI Taxonomy" id="1745969"/>
    <lineage>
        <taxon>Eukaryota</taxon>
        <taxon>Fungi</taxon>
        <taxon>Dikarya</taxon>
        <taxon>Basidiomycota</taxon>
        <taxon>Agaricomycotina</taxon>
        <taxon>Agaricomycetes</taxon>
        <taxon>Agaricomycetidae</taxon>
        <taxon>Agaricales</taxon>
        <taxon>Marasmiineae</taxon>
        <taxon>Mycenaceae</taxon>
        <taxon>Mycena</taxon>
    </lineage>
</organism>
<dbReference type="AlphaFoldDB" id="A0AAD6SXK7"/>
<evidence type="ECO:0000313" key="2">
    <source>
        <dbReference type="EMBL" id="KAJ7033612.1"/>
    </source>
</evidence>